<sequence length="502" mass="52847">MSFPSLRCLSVLTALAAVLALQEVQASPFLVATEASSAFYSRDVKPGKDYQSDPNTISSCSFWYDNDGSLACDVLPPGFGITLEQFVAWNPSLTSACGNFRKGWSYCVEISQIDVPNPPVSPSPTKGPTTATTPPATTTRPGNGVETPELVQPGMVQNCDKFHPVEAGQSCSAIADKYRITVAQLIEWSNLNAGCSNAWAGYNVCVHTIGLVATTASPTTTTTKKQPATTTKPGNGIETPELVQPGMVKNCDKFHAVESGQSCVAQLIQWNNLNAGCSNAWAGYSVCVHTIGLASTTTKKPAPTTTKKPPASTTTTGNGIKTPSPLQPGVVNNCDKFHVVKSGQTCAKIAANYGITVARLVSWNKSLTTKCTELWLDANVCVHTIGYKATTKPTCATSGASWGSNKAAALKSVTEWCDGQDKSDGSGGYATAQTKKGCFNAPDGKNKIELWARDDFGIGAKLTAALCEQIVKVPVNSCAKGGTAVHEGWWVKALLTSESIAS</sequence>
<dbReference type="PANTHER" id="PTHR34997:SF1">
    <property type="entry name" value="PEPTIDOGLYCAN-BINDING LYSIN DOMAIN"/>
    <property type="match status" value="1"/>
</dbReference>
<evidence type="ECO:0000256" key="2">
    <source>
        <dbReference type="ARBA" id="ARBA00023026"/>
    </source>
</evidence>
<keyword evidence="1" id="KW-0147">Chitin-binding</keyword>
<protein>
    <recommendedName>
        <fullName evidence="6">LysM domain-containing protein</fullName>
    </recommendedName>
</protein>
<accession>A0A9P9C0T7</accession>
<name>A0A9P9C0T7_9PEZI</name>
<dbReference type="Proteomes" id="UP000756346">
    <property type="component" value="Unassembled WGS sequence"/>
</dbReference>
<evidence type="ECO:0000259" key="6">
    <source>
        <dbReference type="PROSITE" id="PS51782"/>
    </source>
</evidence>
<feature type="domain" description="LysM" evidence="6">
    <location>
        <begin position="161"/>
        <end position="206"/>
    </location>
</feature>
<comment type="caution">
    <text evidence="7">The sequence shown here is derived from an EMBL/GenBank/DDBJ whole genome shotgun (WGS) entry which is preliminary data.</text>
</comment>
<evidence type="ECO:0000256" key="1">
    <source>
        <dbReference type="ARBA" id="ARBA00022669"/>
    </source>
</evidence>
<dbReference type="InterPro" id="IPR052210">
    <property type="entry name" value="LysM1-like"/>
</dbReference>
<dbReference type="Gene3D" id="3.10.350.10">
    <property type="entry name" value="LysM domain"/>
    <property type="match status" value="3"/>
</dbReference>
<evidence type="ECO:0000313" key="7">
    <source>
        <dbReference type="EMBL" id="KAH7041444.1"/>
    </source>
</evidence>
<organism evidence="7 8">
    <name type="scientific">Microdochium trichocladiopsis</name>
    <dbReference type="NCBI Taxonomy" id="1682393"/>
    <lineage>
        <taxon>Eukaryota</taxon>
        <taxon>Fungi</taxon>
        <taxon>Dikarya</taxon>
        <taxon>Ascomycota</taxon>
        <taxon>Pezizomycotina</taxon>
        <taxon>Sordariomycetes</taxon>
        <taxon>Xylariomycetidae</taxon>
        <taxon>Xylariales</taxon>
        <taxon>Microdochiaceae</taxon>
        <taxon>Microdochium</taxon>
    </lineage>
</organism>
<feature type="compositionally biased region" description="Low complexity" evidence="4">
    <location>
        <begin position="297"/>
        <end position="316"/>
    </location>
</feature>
<dbReference type="InterPro" id="IPR036779">
    <property type="entry name" value="LysM_dom_sf"/>
</dbReference>
<feature type="signal peptide" evidence="5">
    <location>
        <begin position="1"/>
        <end position="26"/>
    </location>
</feature>
<feature type="region of interest" description="Disordered" evidence="4">
    <location>
        <begin position="297"/>
        <end position="324"/>
    </location>
</feature>
<dbReference type="EMBL" id="JAGTJQ010000001">
    <property type="protein sequence ID" value="KAH7041444.1"/>
    <property type="molecule type" value="Genomic_DNA"/>
</dbReference>
<dbReference type="PROSITE" id="PS51782">
    <property type="entry name" value="LYSM"/>
    <property type="match status" value="3"/>
</dbReference>
<dbReference type="GO" id="GO:0008061">
    <property type="term" value="F:chitin binding"/>
    <property type="evidence" value="ECO:0007669"/>
    <property type="project" value="UniProtKB-KW"/>
</dbReference>
<keyword evidence="2" id="KW-0843">Virulence</keyword>
<feature type="region of interest" description="Disordered" evidence="4">
    <location>
        <begin position="218"/>
        <end position="241"/>
    </location>
</feature>
<dbReference type="OrthoDB" id="2281372at2759"/>
<dbReference type="CDD" id="cd00118">
    <property type="entry name" value="LysM"/>
    <property type="match status" value="1"/>
</dbReference>
<feature type="domain" description="LysM" evidence="6">
    <location>
        <begin position="336"/>
        <end position="382"/>
    </location>
</feature>
<dbReference type="GeneID" id="70185865"/>
<evidence type="ECO:0000256" key="5">
    <source>
        <dbReference type="SAM" id="SignalP"/>
    </source>
</evidence>
<dbReference type="PANTHER" id="PTHR34997">
    <property type="entry name" value="AM15"/>
    <property type="match status" value="1"/>
</dbReference>
<dbReference type="AlphaFoldDB" id="A0A9P9C0T7"/>
<keyword evidence="5" id="KW-0732">Signal</keyword>
<feature type="chain" id="PRO_5040450562" description="LysM domain-containing protein" evidence="5">
    <location>
        <begin position="27"/>
        <end position="502"/>
    </location>
</feature>
<proteinExistence type="inferred from homology"/>
<dbReference type="SMART" id="SM00257">
    <property type="entry name" value="LysM"/>
    <property type="match status" value="2"/>
</dbReference>
<feature type="compositionally biased region" description="Low complexity" evidence="4">
    <location>
        <begin position="123"/>
        <end position="142"/>
    </location>
</feature>
<gene>
    <name evidence="7" type="ORF">B0I36DRAFT_345046</name>
</gene>
<dbReference type="Pfam" id="PF01476">
    <property type="entry name" value="LysM"/>
    <property type="match status" value="2"/>
</dbReference>
<feature type="domain" description="LysM" evidence="6">
    <location>
        <begin position="239"/>
        <end position="288"/>
    </location>
</feature>
<keyword evidence="8" id="KW-1185">Reference proteome</keyword>
<evidence type="ECO:0000256" key="4">
    <source>
        <dbReference type="SAM" id="MobiDB-lite"/>
    </source>
</evidence>
<reference evidence="7" key="1">
    <citation type="journal article" date="2021" name="Nat. Commun.">
        <title>Genetic determinants of endophytism in the Arabidopsis root mycobiome.</title>
        <authorList>
            <person name="Mesny F."/>
            <person name="Miyauchi S."/>
            <person name="Thiergart T."/>
            <person name="Pickel B."/>
            <person name="Atanasova L."/>
            <person name="Karlsson M."/>
            <person name="Huettel B."/>
            <person name="Barry K.W."/>
            <person name="Haridas S."/>
            <person name="Chen C."/>
            <person name="Bauer D."/>
            <person name="Andreopoulos W."/>
            <person name="Pangilinan J."/>
            <person name="LaButti K."/>
            <person name="Riley R."/>
            <person name="Lipzen A."/>
            <person name="Clum A."/>
            <person name="Drula E."/>
            <person name="Henrissat B."/>
            <person name="Kohler A."/>
            <person name="Grigoriev I.V."/>
            <person name="Martin F.M."/>
            <person name="Hacquard S."/>
        </authorList>
    </citation>
    <scope>NUCLEOTIDE SEQUENCE</scope>
    <source>
        <strain evidence="7">MPI-CAGE-CH-0230</strain>
    </source>
</reference>
<dbReference type="InterPro" id="IPR018392">
    <property type="entry name" value="LysM"/>
</dbReference>
<feature type="compositionally biased region" description="Low complexity" evidence="4">
    <location>
        <begin position="218"/>
        <end position="233"/>
    </location>
</feature>
<evidence type="ECO:0000313" key="8">
    <source>
        <dbReference type="Proteomes" id="UP000756346"/>
    </source>
</evidence>
<dbReference type="SUPFAM" id="SSF54106">
    <property type="entry name" value="LysM domain"/>
    <property type="match status" value="2"/>
</dbReference>
<evidence type="ECO:0000256" key="3">
    <source>
        <dbReference type="ARBA" id="ARBA00044955"/>
    </source>
</evidence>
<comment type="similarity">
    <text evidence="3">Belongs to the secreted LysM effector family.</text>
</comment>
<dbReference type="RefSeq" id="XP_046019499.1">
    <property type="nucleotide sequence ID" value="XM_046156319.1"/>
</dbReference>
<feature type="region of interest" description="Disordered" evidence="4">
    <location>
        <begin position="117"/>
        <end position="143"/>
    </location>
</feature>